<reference evidence="2" key="1">
    <citation type="submission" date="2019-08" db="EMBL/GenBank/DDBJ databases">
        <authorList>
            <person name="Kucharzyk K."/>
            <person name="Murdoch R.W."/>
            <person name="Higgins S."/>
            <person name="Loffler F."/>
        </authorList>
    </citation>
    <scope>NUCLEOTIDE SEQUENCE</scope>
</reference>
<comment type="caution">
    <text evidence="2">The sequence shown here is derived from an EMBL/GenBank/DDBJ whole genome shotgun (WGS) entry which is preliminary data.</text>
</comment>
<name>A0A644WD12_9ZZZZ</name>
<dbReference type="PANTHER" id="PTHR12526:SF630">
    <property type="entry name" value="GLYCOSYLTRANSFERASE"/>
    <property type="match status" value="1"/>
</dbReference>
<proteinExistence type="predicted"/>
<dbReference type="CDD" id="cd03820">
    <property type="entry name" value="GT4_AmsD-like"/>
    <property type="match status" value="1"/>
</dbReference>
<accession>A0A644WD12</accession>
<dbReference type="SUPFAM" id="SSF53756">
    <property type="entry name" value="UDP-Glycosyltransferase/glycogen phosphorylase"/>
    <property type="match status" value="1"/>
</dbReference>
<sequence length="381" mass="44782">MRRKIVYCIPSLHFPSGMERVLTLKANYFADALGYKIYIILTDNKDKKPYYQLSPKIKLINLDINFDTKRNVPIYRKISLYFIKQYKYKEGLKKVLFEIRPDITISTLRREINFLNSIKDGSKKIGEIHFSRTHYRNMESNGKENVLKRLISKLWMSQLIRELKKLSMFVTLSSEDNDRWGEIKKRTYIYNPLSFFPNKTSDCNTKQVIAVGRYTYQKGFDMLIESWKYVKEKHPDWVLKIYGGGERKSYFELRDRYGLEDNVFLEPSTDNIIDKYCESSIFVLSSRFEGFGMVITEAMACGLPAVSFTCPSGPKDIIKDGEDGLWVENGNIKEMAEKISFLIENEGLRKEMGRKARINVERFKIEYIANNWVNLFDEILN</sequence>
<gene>
    <name evidence="2" type="primary">pglH_2</name>
    <name evidence="2" type="ORF">SDC9_47638</name>
</gene>
<protein>
    <submittedName>
        <fullName evidence="2">GalNAc-alpha-(1-&gt;4)-GalNAc-alpha-(1-&gt;3)-diNAcBac-PP-undecaprenol alpha-1,4-N-acetyl-D-galactosaminyltransferase</fullName>
        <ecNumber evidence="2">2.4.1.292</ecNumber>
    </submittedName>
</protein>
<dbReference type="AlphaFoldDB" id="A0A644WD12"/>
<evidence type="ECO:0000259" key="1">
    <source>
        <dbReference type="Pfam" id="PF00534"/>
    </source>
</evidence>
<keyword evidence="2" id="KW-0328">Glycosyltransferase</keyword>
<dbReference type="PANTHER" id="PTHR12526">
    <property type="entry name" value="GLYCOSYLTRANSFERASE"/>
    <property type="match status" value="1"/>
</dbReference>
<organism evidence="2">
    <name type="scientific">bioreactor metagenome</name>
    <dbReference type="NCBI Taxonomy" id="1076179"/>
    <lineage>
        <taxon>unclassified sequences</taxon>
        <taxon>metagenomes</taxon>
        <taxon>ecological metagenomes</taxon>
    </lineage>
</organism>
<feature type="domain" description="Glycosyl transferase family 1" evidence="1">
    <location>
        <begin position="201"/>
        <end position="357"/>
    </location>
</feature>
<dbReference type="Gene3D" id="3.40.50.2000">
    <property type="entry name" value="Glycogen Phosphorylase B"/>
    <property type="match status" value="2"/>
</dbReference>
<keyword evidence="2" id="KW-0808">Transferase</keyword>
<dbReference type="InterPro" id="IPR001296">
    <property type="entry name" value="Glyco_trans_1"/>
</dbReference>
<dbReference type="Pfam" id="PF00534">
    <property type="entry name" value="Glycos_transf_1"/>
    <property type="match status" value="1"/>
</dbReference>
<dbReference type="EMBL" id="VSSQ01000793">
    <property type="protein sequence ID" value="MPM01398.1"/>
    <property type="molecule type" value="Genomic_DNA"/>
</dbReference>
<dbReference type="EC" id="2.4.1.292" evidence="2"/>
<dbReference type="GO" id="GO:0016757">
    <property type="term" value="F:glycosyltransferase activity"/>
    <property type="evidence" value="ECO:0007669"/>
    <property type="project" value="UniProtKB-KW"/>
</dbReference>
<evidence type="ECO:0000313" key="2">
    <source>
        <dbReference type="EMBL" id="MPM01398.1"/>
    </source>
</evidence>